<sequence>MASQYVLIVLVSCLLLLQNTLAIPRSSPLPGGWKPIEDVNSSKVKEIGEFAVTEHNKEAKLDLQFDAVKKAIHRSNPLLGGWEPIEDVKSSEVKEIGEFAVTEHNKEAKLDLQFDAVKKGEFQFVLGTNYRLVISAKDHGIASDYNVEVSELLFADSLRNLILLPRLNGFVTTMESENLFCQRS</sequence>
<dbReference type="SMART" id="SM00043">
    <property type="entry name" value="CY"/>
    <property type="match status" value="1"/>
</dbReference>
<evidence type="ECO:0000259" key="4">
    <source>
        <dbReference type="SMART" id="SM00043"/>
    </source>
</evidence>
<dbReference type="CDD" id="cd00042">
    <property type="entry name" value="CY"/>
    <property type="match status" value="1"/>
</dbReference>
<feature type="domain" description="Cystatin" evidence="4">
    <location>
        <begin position="77"/>
        <end position="170"/>
    </location>
</feature>
<dbReference type="EMBL" id="JAMYWD010000005">
    <property type="protein sequence ID" value="KAJ4969865.1"/>
    <property type="molecule type" value="Genomic_DNA"/>
</dbReference>
<evidence type="ECO:0000256" key="1">
    <source>
        <dbReference type="ARBA" id="ARBA00022690"/>
    </source>
</evidence>
<evidence type="ECO:0000313" key="5">
    <source>
        <dbReference type="EMBL" id="KAJ4969865.1"/>
    </source>
</evidence>
<dbReference type="SUPFAM" id="SSF54403">
    <property type="entry name" value="Cystatin/monellin"/>
    <property type="match status" value="2"/>
</dbReference>
<feature type="chain" id="PRO_5040395381" description="Cystatin domain-containing protein" evidence="3">
    <location>
        <begin position="23"/>
        <end position="184"/>
    </location>
</feature>
<dbReference type="Gene3D" id="3.10.450.10">
    <property type="match status" value="2"/>
</dbReference>
<evidence type="ECO:0000256" key="3">
    <source>
        <dbReference type="SAM" id="SignalP"/>
    </source>
</evidence>
<dbReference type="Pfam" id="PF16845">
    <property type="entry name" value="SQAPI"/>
    <property type="match status" value="1"/>
</dbReference>
<feature type="signal peptide" evidence="3">
    <location>
        <begin position="1"/>
        <end position="22"/>
    </location>
</feature>
<comment type="caution">
    <text evidence="5">The sequence shown here is derived from an EMBL/GenBank/DDBJ whole genome shotgun (WGS) entry which is preliminary data.</text>
</comment>
<protein>
    <recommendedName>
        <fullName evidence="4">Cystatin domain-containing protein</fullName>
    </recommendedName>
</protein>
<gene>
    <name evidence="5" type="ORF">NE237_002964</name>
</gene>
<dbReference type="PANTHER" id="PTHR47364:SF2">
    <property type="entry name" value="CYSTEINE PROTEINASE INHIBITOR 5"/>
    <property type="match status" value="1"/>
</dbReference>
<evidence type="ECO:0000256" key="2">
    <source>
        <dbReference type="ARBA" id="ARBA00022704"/>
    </source>
</evidence>
<keyword evidence="6" id="KW-1185">Reference proteome</keyword>
<dbReference type="AlphaFoldDB" id="A0A9Q0QRZ9"/>
<keyword evidence="1" id="KW-0646">Protease inhibitor</keyword>
<dbReference type="InterPro" id="IPR046350">
    <property type="entry name" value="Cystatin_sf"/>
</dbReference>
<name>A0A9Q0QRZ9_9MAGN</name>
<accession>A0A9Q0QRZ9</accession>
<dbReference type="InterPro" id="IPR000010">
    <property type="entry name" value="Cystatin_dom"/>
</dbReference>
<keyword evidence="2" id="KW-0789">Thiol protease inhibitor</keyword>
<organism evidence="5 6">
    <name type="scientific">Protea cynaroides</name>
    <dbReference type="NCBI Taxonomy" id="273540"/>
    <lineage>
        <taxon>Eukaryota</taxon>
        <taxon>Viridiplantae</taxon>
        <taxon>Streptophyta</taxon>
        <taxon>Embryophyta</taxon>
        <taxon>Tracheophyta</taxon>
        <taxon>Spermatophyta</taxon>
        <taxon>Magnoliopsida</taxon>
        <taxon>Proteales</taxon>
        <taxon>Proteaceae</taxon>
        <taxon>Protea</taxon>
    </lineage>
</organism>
<keyword evidence="3" id="KW-0732">Signal</keyword>
<dbReference type="Proteomes" id="UP001141806">
    <property type="component" value="Unassembled WGS sequence"/>
</dbReference>
<evidence type="ECO:0000313" key="6">
    <source>
        <dbReference type="Proteomes" id="UP001141806"/>
    </source>
</evidence>
<proteinExistence type="predicted"/>
<dbReference type="GO" id="GO:0004869">
    <property type="term" value="F:cysteine-type endopeptidase inhibitor activity"/>
    <property type="evidence" value="ECO:0007669"/>
    <property type="project" value="UniProtKB-KW"/>
</dbReference>
<dbReference type="PANTHER" id="PTHR47364">
    <property type="entry name" value="CYSTEINE PROTEINASE INHIBITOR 5"/>
    <property type="match status" value="1"/>
</dbReference>
<reference evidence="5" key="1">
    <citation type="journal article" date="2023" name="Plant J.">
        <title>The genome of the king protea, Protea cynaroides.</title>
        <authorList>
            <person name="Chang J."/>
            <person name="Duong T.A."/>
            <person name="Schoeman C."/>
            <person name="Ma X."/>
            <person name="Roodt D."/>
            <person name="Barker N."/>
            <person name="Li Z."/>
            <person name="Van de Peer Y."/>
            <person name="Mizrachi E."/>
        </authorList>
    </citation>
    <scope>NUCLEOTIDE SEQUENCE</scope>
    <source>
        <tissue evidence="5">Young leaves</tissue>
    </source>
</reference>
<dbReference type="OrthoDB" id="752087at2759"/>